<reference evidence="3" key="1">
    <citation type="submission" date="2020-12" db="UniProtKB">
        <authorList>
            <consortium name="WormBaseParasite"/>
        </authorList>
    </citation>
    <scope>IDENTIFICATION</scope>
    <source>
        <strain evidence="3">MHco3</strain>
    </source>
</reference>
<proteinExistence type="predicted"/>
<feature type="region of interest" description="Disordered" evidence="1">
    <location>
        <begin position="1"/>
        <end position="25"/>
    </location>
</feature>
<accession>A0A7I4YHY1</accession>
<dbReference type="AlphaFoldDB" id="A0A7I4YHY1"/>
<protein>
    <submittedName>
        <fullName evidence="3">Uncharacterized protein</fullName>
    </submittedName>
</protein>
<dbReference type="Proteomes" id="UP000025227">
    <property type="component" value="Unplaced"/>
</dbReference>
<sequence length="89" mass="10148">MVEAPPPYPGENKKVHRKMPQQQQAYVSLQPSAYSRDSHKEQPILEPHTHHISHSLPILPRFITRQSTTAATTMVIIVLRPARVVQVLH</sequence>
<name>A0A7I4YHY1_HAECO</name>
<evidence type="ECO:0000256" key="1">
    <source>
        <dbReference type="SAM" id="MobiDB-lite"/>
    </source>
</evidence>
<evidence type="ECO:0000313" key="2">
    <source>
        <dbReference type="Proteomes" id="UP000025227"/>
    </source>
</evidence>
<evidence type="ECO:0000313" key="3">
    <source>
        <dbReference type="WBParaSite" id="HCON_00102240-00001"/>
    </source>
</evidence>
<keyword evidence="2" id="KW-1185">Reference proteome</keyword>
<organism evidence="2 3">
    <name type="scientific">Haemonchus contortus</name>
    <name type="common">Barber pole worm</name>
    <dbReference type="NCBI Taxonomy" id="6289"/>
    <lineage>
        <taxon>Eukaryota</taxon>
        <taxon>Metazoa</taxon>
        <taxon>Ecdysozoa</taxon>
        <taxon>Nematoda</taxon>
        <taxon>Chromadorea</taxon>
        <taxon>Rhabditida</taxon>
        <taxon>Rhabditina</taxon>
        <taxon>Rhabditomorpha</taxon>
        <taxon>Strongyloidea</taxon>
        <taxon>Trichostrongylidae</taxon>
        <taxon>Haemonchus</taxon>
    </lineage>
</organism>
<dbReference type="WBParaSite" id="HCON_00102240-00001">
    <property type="protein sequence ID" value="HCON_00102240-00001"/>
    <property type="gene ID" value="HCON_00102240"/>
</dbReference>